<dbReference type="Gene3D" id="3.40.980.10">
    <property type="entry name" value="MoaB/Mog-like domain"/>
    <property type="match status" value="1"/>
</dbReference>
<dbReference type="NCBIfam" id="NF001813">
    <property type="entry name" value="PRK00549.1"/>
    <property type="match status" value="1"/>
</dbReference>
<dbReference type="PIRSF" id="PIRSF006728">
    <property type="entry name" value="CinA"/>
    <property type="match status" value="1"/>
</dbReference>
<comment type="caution">
    <text evidence="3">The sequence shown here is derived from an EMBL/GenBank/DDBJ whole genome shotgun (WGS) entry which is preliminary data.</text>
</comment>
<dbReference type="NCBIfam" id="TIGR00199">
    <property type="entry name" value="PncC_domain"/>
    <property type="match status" value="1"/>
</dbReference>
<dbReference type="InterPro" id="IPR041424">
    <property type="entry name" value="CinA_KH"/>
</dbReference>
<proteinExistence type="inferred from homology"/>
<dbReference type="InterPro" id="IPR050101">
    <property type="entry name" value="CinA"/>
</dbReference>
<dbReference type="InterPro" id="IPR008135">
    <property type="entry name" value="Competence-induced_CinA"/>
</dbReference>
<dbReference type="PANTHER" id="PTHR13939">
    <property type="entry name" value="NICOTINAMIDE-NUCLEOTIDE AMIDOHYDROLASE PNCC"/>
    <property type="match status" value="1"/>
</dbReference>
<dbReference type="HAMAP" id="MF_00226_B">
    <property type="entry name" value="CinA_B"/>
    <property type="match status" value="1"/>
</dbReference>
<dbReference type="NCBIfam" id="TIGR00200">
    <property type="entry name" value="cinA_nterm"/>
    <property type="match status" value="1"/>
</dbReference>
<dbReference type="NCBIfam" id="TIGR00177">
    <property type="entry name" value="molyb_syn"/>
    <property type="match status" value="1"/>
</dbReference>
<evidence type="ECO:0000259" key="2">
    <source>
        <dbReference type="SMART" id="SM00852"/>
    </source>
</evidence>
<dbReference type="Pfam" id="PF02464">
    <property type="entry name" value="CinA"/>
    <property type="match status" value="1"/>
</dbReference>
<evidence type="ECO:0000313" key="4">
    <source>
        <dbReference type="Proteomes" id="UP000076925"/>
    </source>
</evidence>
<name>A0A139X5M4_9CYAN</name>
<dbReference type="InterPro" id="IPR001453">
    <property type="entry name" value="MoaB/Mog_dom"/>
</dbReference>
<dbReference type="InterPro" id="IPR036653">
    <property type="entry name" value="CinA-like_C"/>
</dbReference>
<dbReference type="InterPro" id="IPR008136">
    <property type="entry name" value="CinA_C"/>
</dbReference>
<dbReference type="Pfam" id="PF00994">
    <property type="entry name" value="MoCF_biosynth"/>
    <property type="match status" value="1"/>
</dbReference>
<feature type="domain" description="MoaB/Mog" evidence="2">
    <location>
        <begin position="4"/>
        <end position="172"/>
    </location>
</feature>
<gene>
    <name evidence="3" type="ORF">WA1_28575</name>
</gene>
<dbReference type="Proteomes" id="UP000076925">
    <property type="component" value="Unassembled WGS sequence"/>
</dbReference>
<evidence type="ECO:0000256" key="1">
    <source>
        <dbReference type="HAMAP-Rule" id="MF_00226"/>
    </source>
</evidence>
<dbReference type="Pfam" id="PF18146">
    <property type="entry name" value="CinA_KH"/>
    <property type="match status" value="1"/>
</dbReference>
<accession>A0A139X5M4</accession>
<dbReference type="Gene3D" id="3.90.950.20">
    <property type="entry name" value="CinA-like"/>
    <property type="match status" value="1"/>
</dbReference>
<dbReference type="SUPFAM" id="SSF142433">
    <property type="entry name" value="CinA-like"/>
    <property type="match status" value="1"/>
</dbReference>
<dbReference type="SUPFAM" id="SSF53218">
    <property type="entry name" value="Molybdenum cofactor biosynthesis proteins"/>
    <property type="match status" value="1"/>
</dbReference>
<dbReference type="Gene3D" id="3.30.70.2860">
    <property type="match status" value="1"/>
</dbReference>
<dbReference type="RefSeq" id="WP_017747202.1">
    <property type="nucleotide sequence ID" value="NZ_KQ976354.1"/>
</dbReference>
<sequence>MSAEIICVGTELLLGDIINSNAQYLAQQLAKLGISHYYQTVVGDNSERLKQVIEIAIQRAQILILTGGLGPTPDDLTCETIAAFFNSPLAECPEVIEEIARKYAQRGRVMTAGHRKQALIPQGAEILPNTTGTAPGIIWQPRMGLTILTFPGVPSEMQRMWEETAVPYLKSQGWGQEIIYSRMLRFWGTSESALAEKVAAYLNLPNPTVAPYAGKGEVKLRVSAKAATDVQAREVIAPVEQQIKDIAGLDYYGADNDTLSSVVGELLRSAGQTLSVAESCTGGGLGQMLTEISGSSEYFWGGVISYDNSVKERTLGVKSEDLAQFGAVSSIVAEQMAVGVRSHLGTTWGLSITGIAGPTGGTETKPVGLVYIGLAGPNQEVESFEYRFGAMRGRALIRHLSACTALDNLRRKLLLPSPHQR</sequence>
<dbReference type="EMBL" id="ANNX02000031">
    <property type="protein sequence ID" value="KYC39922.1"/>
    <property type="molecule type" value="Genomic_DNA"/>
</dbReference>
<comment type="similarity">
    <text evidence="1">Belongs to the CinA family.</text>
</comment>
<keyword evidence="4" id="KW-1185">Reference proteome</keyword>
<dbReference type="PANTHER" id="PTHR13939:SF0">
    <property type="entry name" value="NMN AMIDOHYDROLASE-LIKE PROTEIN YFAY"/>
    <property type="match status" value="1"/>
</dbReference>
<organism evidence="3 4">
    <name type="scientific">Scytonema hofmannii PCC 7110</name>
    <dbReference type="NCBI Taxonomy" id="128403"/>
    <lineage>
        <taxon>Bacteria</taxon>
        <taxon>Bacillati</taxon>
        <taxon>Cyanobacteriota</taxon>
        <taxon>Cyanophyceae</taxon>
        <taxon>Nostocales</taxon>
        <taxon>Scytonemataceae</taxon>
        <taxon>Scytonema</taxon>
    </lineage>
</organism>
<dbReference type="SMART" id="SM00852">
    <property type="entry name" value="MoCF_biosynth"/>
    <property type="match status" value="1"/>
</dbReference>
<evidence type="ECO:0000313" key="3">
    <source>
        <dbReference type="EMBL" id="KYC39922.1"/>
    </source>
</evidence>
<dbReference type="CDD" id="cd00885">
    <property type="entry name" value="cinA"/>
    <property type="match status" value="1"/>
</dbReference>
<protein>
    <recommendedName>
        <fullName evidence="1">CinA-like protein</fullName>
    </recommendedName>
</protein>
<reference evidence="3 4" key="1">
    <citation type="journal article" date="2013" name="Genome Biol. Evol.">
        <title>Genomes of Stigonematalean cyanobacteria (subsection V) and the evolution of oxygenic photosynthesis from prokaryotes to plastids.</title>
        <authorList>
            <person name="Dagan T."/>
            <person name="Roettger M."/>
            <person name="Stucken K."/>
            <person name="Landan G."/>
            <person name="Koch R."/>
            <person name="Major P."/>
            <person name="Gould S.B."/>
            <person name="Goremykin V.V."/>
            <person name="Rippka R."/>
            <person name="Tandeau de Marsac N."/>
            <person name="Gugger M."/>
            <person name="Lockhart P.J."/>
            <person name="Allen J.F."/>
            <person name="Brune I."/>
            <person name="Maus I."/>
            <person name="Puhler A."/>
            <person name="Martin W.F."/>
        </authorList>
    </citation>
    <scope>NUCLEOTIDE SEQUENCE [LARGE SCALE GENOMIC DNA]</scope>
    <source>
        <strain evidence="3 4">PCC 7110</strain>
    </source>
</reference>
<dbReference type="AlphaFoldDB" id="A0A139X5M4"/>
<dbReference type="OrthoDB" id="9801454at2"/>
<dbReference type="InterPro" id="IPR036425">
    <property type="entry name" value="MoaB/Mog-like_dom_sf"/>
</dbReference>
<dbReference type="STRING" id="128403.WA1_28575"/>